<dbReference type="SUPFAM" id="SSF48208">
    <property type="entry name" value="Six-hairpin glycosidases"/>
    <property type="match status" value="1"/>
</dbReference>
<name>A0ABY6V2H0_BIOOC</name>
<dbReference type="InterPro" id="IPR008928">
    <property type="entry name" value="6-hairpin_glycosidase_sf"/>
</dbReference>
<evidence type="ECO:0000313" key="1">
    <source>
        <dbReference type="EMBL" id="VUC37148.1"/>
    </source>
</evidence>
<evidence type="ECO:0000313" key="2">
    <source>
        <dbReference type="Proteomes" id="UP000766486"/>
    </source>
</evidence>
<sequence length="680" mass="75649">MSKPSHLSGQDYASPLSFDLGKVKLNKTVDIGNNGASASTDQFGRVLQLSTYHPTHGIIVAAPYSQFDKTRYHDPQYVRQYRTKMLQMLADDEEGFGILVQDLKPAFKLQHLSMSAARSSCTTERGIYVTTTMHVDGGGQFSQSVVLKNPTEAPVSLDYLINLRLSVHRASYGQLTEGGPLMPPDCKNHLRLDEDATFSVSNPLLGGCLLGSLTLDNEPQVLPGIEESVSAGVLTNAFSPMQTITIEPESQVTLNAQFILFASTPDKDPVAPLTTCLRRKQCLSSDWTDASRCSTYIVRRNVDYILGNCVVPMPNDAVGLITDHVALPLGWNRDNYWQWRLLLNVHQHLEKLLESPQRDVYKTRIERVLKGHLKWAHEVAERPHDFWHRSYVISGKPKDGPTFQLDQQCYPLLELCDYSDSFPDDKTFVRDLVHGAAMRDVLSSILSRQDASSGLFPTDETPGDDAVDHPFHFSSHVLLWYTLSRTAKLFLKHGAPKGFSWEGVLGMAASTRHASLKHFIQYTDVDEESKKSQMIAYLVDGLGTKTFYHDANDIPTIFAVKWGFLTSETDIQAWHNTMAFAFSPRNQLGYATGGKFAGLGSVHSKGPWPLGYFQELVYAHTTEDKAGKAEGIRRIVDSMQWDGTFGEAVNVETGAVTSKAWFSWPGAMIAAMIVEEGISF</sequence>
<dbReference type="Gene3D" id="1.50.10.10">
    <property type="match status" value="1"/>
</dbReference>
<dbReference type="Pfam" id="PF06824">
    <property type="entry name" value="Glyco_hydro_125"/>
    <property type="match status" value="1"/>
</dbReference>
<accession>A0ABY6V2H0</accession>
<dbReference type="InterPro" id="IPR008313">
    <property type="entry name" value="GH125"/>
</dbReference>
<dbReference type="EMBL" id="CABFNS010000936">
    <property type="protein sequence ID" value="VUC37148.1"/>
    <property type="molecule type" value="Genomic_DNA"/>
</dbReference>
<organism evidence="1 2">
    <name type="scientific">Bionectria ochroleuca</name>
    <name type="common">Gliocladium roseum</name>
    <dbReference type="NCBI Taxonomy" id="29856"/>
    <lineage>
        <taxon>Eukaryota</taxon>
        <taxon>Fungi</taxon>
        <taxon>Dikarya</taxon>
        <taxon>Ascomycota</taxon>
        <taxon>Pezizomycotina</taxon>
        <taxon>Sordariomycetes</taxon>
        <taxon>Hypocreomycetidae</taxon>
        <taxon>Hypocreales</taxon>
        <taxon>Bionectriaceae</taxon>
        <taxon>Clonostachys</taxon>
    </lineage>
</organism>
<dbReference type="PANTHER" id="PTHR31047">
    <property type="entry name" value="MEIOTICALLY UP-REGULATED GENE 157 PROTEIN"/>
    <property type="match status" value="1"/>
</dbReference>
<proteinExistence type="predicted"/>
<protein>
    <submittedName>
        <fullName evidence="1">Uncharacterized protein</fullName>
    </submittedName>
</protein>
<dbReference type="PANTHER" id="PTHR31047:SF0">
    <property type="entry name" value="MEIOTICALLY UP-REGULATED GENE 157 PROTEIN"/>
    <property type="match status" value="1"/>
</dbReference>
<dbReference type="SMART" id="SM01149">
    <property type="entry name" value="DUF1237"/>
    <property type="match status" value="1"/>
</dbReference>
<dbReference type="InterPro" id="IPR012341">
    <property type="entry name" value="6hp_glycosidase-like_sf"/>
</dbReference>
<reference evidence="1 2" key="1">
    <citation type="submission" date="2019-06" db="EMBL/GenBank/DDBJ databases">
        <authorList>
            <person name="Broberg M."/>
        </authorList>
    </citation>
    <scope>NUCLEOTIDE SEQUENCE [LARGE SCALE GENOMIC DNA]</scope>
</reference>
<keyword evidence="2" id="KW-1185">Reference proteome</keyword>
<gene>
    <name evidence="1" type="ORF">CLO192961_LOCUS462914</name>
</gene>
<comment type="caution">
    <text evidence="1">The sequence shown here is derived from an EMBL/GenBank/DDBJ whole genome shotgun (WGS) entry which is preliminary data.</text>
</comment>
<dbReference type="Proteomes" id="UP000766486">
    <property type="component" value="Unassembled WGS sequence"/>
</dbReference>